<sequence length="301" mass="33252">MSRSRIFTWRSLLTISIVLCLVLLLTITTILAVIRPPRTNTNLLLFPGIIYQRFAFSQPRQVMIHVVTIALNTPGVKALVTPRISTFPDMKIRARTTSEFVNEFDLQLAINANFFSPFYEKTPWDFYPKSGDLVNVVGRAISNGDDYSIIDRNWPTLCLSVNNYAQISDNSICSAQTIQAISGNLILVANGQAVTLPKNSPLNQKPYPRTAVAINQTGDKLWLILVDGKQPFYSNGVTLAELTKFIINLGADKALNLDGGGSTTLVVNSNSQAKLLNSPTHTLVPMRERSIANHLGFYALP</sequence>
<dbReference type="AlphaFoldDB" id="A0A3N6PY50"/>
<proteinExistence type="predicted"/>
<dbReference type="Proteomes" id="UP000269154">
    <property type="component" value="Unassembled WGS sequence"/>
</dbReference>
<comment type="caution">
    <text evidence="2">The sequence shown here is derived from an EMBL/GenBank/DDBJ whole genome shotgun (WGS) entry which is preliminary data.</text>
</comment>
<keyword evidence="2" id="KW-0326">Glycosidase</keyword>
<feature type="domain" description="Phosphodiester glycosidase" evidence="1">
    <location>
        <begin position="106"/>
        <end position="298"/>
    </location>
</feature>
<reference evidence="2 3" key="1">
    <citation type="journal article" date="2018" name="ACS Chem. Biol.">
        <title>Ketoreductase domain dysfunction expands chemodiversity: malyngamide biosynthesis in the cyanobacterium Okeania hirsuta.</title>
        <authorList>
            <person name="Moss N.A."/>
            <person name="Leao T."/>
            <person name="Rankin M."/>
            <person name="McCullough T.M."/>
            <person name="Qu P."/>
            <person name="Korobeynikov A."/>
            <person name="Smith J.L."/>
            <person name="Gerwick L."/>
            <person name="Gerwick W.H."/>
        </authorList>
    </citation>
    <scope>NUCLEOTIDE SEQUENCE [LARGE SCALE GENOMIC DNA]</scope>
    <source>
        <strain evidence="2 3">PAB10Feb10-1</strain>
    </source>
</reference>
<organism evidence="2 3">
    <name type="scientific">Okeania hirsuta</name>
    <dbReference type="NCBI Taxonomy" id="1458930"/>
    <lineage>
        <taxon>Bacteria</taxon>
        <taxon>Bacillati</taxon>
        <taxon>Cyanobacteriota</taxon>
        <taxon>Cyanophyceae</taxon>
        <taxon>Oscillatoriophycideae</taxon>
        <taxon>Oscillatoriales</taxon>
        <taxon>Microcoleaceae</taxon>
        <taxon>Okeania</taxon>
    </lineage>
</organism>
<keyword evidence="2" id="KW-0378">Hydrolase</keyword>
<evidence type="ECO:0000313" key="3">
    <source>
        <dbReference type="Proteomes" id="UP000269154"/>
    </source>
</evidence>
<dbReference type="InterPro" id="IPR018711">
    <property type="entry name" value="NAGPA"/>
</dbReference>
<name>A0A3N6PY50_9CYAN</name>
<dbReference type="Pfam" id="PF09992">
    <property type="entry name" value="NAGPA"/>
    <property type="match status" value="1"/>
</dbReference>
<dbReference type="EMBL" id="RCBY01000382">
    <property type="protein sequence ID" value="RQH21733.1"/>
    <property type="molecule type" value="Genomic_DNA"/>
</dbReference>
<dbReference type="PANTHER" id="PTHR40446:SF2">
    <property type="entry name" value="N-ACETYLGLUCOSAMINE-1-PHOSPHODIESTER ALPHA-N-ACETYLGLUCOSAMINIDASE"/>
    <property type="match status" value="1"/>
</dbReference>
<evidence type="ECO:0000259" key="1">
    <source>
        <dbReference type="Pfam" id="PF09992"/>
    </source>
</evidence>
<evidence type="ECO:0000313" key="2">
    <source>
        <dbReference type="EMBL" id="RQH21733.1"/>
    </source>
</evidence>
<gene>
    <name evidence="2" type="ORF">D5R40_31315</name>
</gene>
<dbReference type="GO" id="GO:0016798">
    <property type="term" value="F:hydrolase activity, acting on glycosyl bonds"/>
    <property type="evidence" value="ECO:0007669"/>
    <property type="project" value="UniProtKB-KW"/>
</dbReference>
<dbReference type="PANTHER" id="PTHR40446">
    <property type="entry name" value="N-ACETYLGLUCOSAMINE-1-PHOSPHODIESTER ALPHA-N-ACETYLGLUCOSAMINIDASE"/>
    <property type="match status" value="1"/>
</dbReference>
<accession>A0A3N6PY50</accession>
<dbReference type="RefSeq" id="WP_124155696.1">
    <property type="nucleotide sequence ID" value="NZ_CAWOLW010000315.1"/>
</dbReference>
<dbReference type="OrthoDB" id="9816453at2"/>
<keyword evidence="3" id="KW-1185">Reference proteome</keyword>
<protein>
    <submittedName>
        <fullName evidence="2">Phosphodiester glycosidase family protein</fullName>
    </submittedName>
</protein>